<dbReference type="PROSITE" id="PS00183">
    <property type="entry name" value="UBC_1"/>
    <property type="match status" value="1"/>
</dbReference>
<dbReference type="CDD" id="cd23797">
    <property type="entry name" value="UBCc_UBE2H"/>
    <property type="match status" value="1"/>
</dbReference>
<dbReference type="EMBL" id="SBIQ01000162">
    <property type="protein sequence ID" value="KAF7682896.1"/>
    <property type="molecule type" value="Genomic_DNA"/>
</dbReference>
<dbReference type="SUPFAM" id="SSF54495">
    <property type="entry name" value="UBC-like"/>
    <property type="match status" value="1"/>
</dbReference>
<protein>
    <submittedName>
        <fullName evidence="6">Ubiquitin-conjugating enzyme E2 8</fullName>
    </submittedName>
</protein>
<keyword evidence="2 4" id="KW-0833">Ubl conjugation pathway</keyword>
<evidence type="ECO:0000259" key="5">
    <source>
        <dbReference type="PROSITE" id="PS50127"/>
    </source>
</evidence>
<feature type="active site" description="Glycyl thioester intermediate" evidence="3">
    <location>
        <position position="85"/>
    </location>
</feature>
<evidence type="ECO:0000256" key="3">
    <source>
        <dbReference type="PROSITE-ProRule" id="PRU10133"/>
    </source>
</evidence>
<dbReference type="Pfam" id="PF00179">
    <property type="entry name" value="UQ_con"/>
    <property type="match status" value="1"/>
</dbReference>
<gene>
    <name evidence="6" type="primary">ubc8</name>
    <name evidence="6" type="ORF">TCON_1898</name>
</gene>
<organism evidence="6 7">
    <name type="scientific">Astathelohania contejeani</name>
    <dbReference type="NCBI Taxonomy" id="164912"/>
    <lineage>
        <taxon>Eukaryota</taxon>
        <taxon>Fungi</taxon>
        <taxon>Fungi incertae sedis</taxon>
        <taxon>Microsporidia</taxon>
        <taxon>Astathelohaniidae</taxon>
        <taxon>Astathelohania</taxon>
    </lineage>
</organism>
<dbReference type="InterPro" id="IPR023313">
    <property type="entry name" value="UBQ-conjugating_AS"/>
</dbReference>
<comment type="caution">
    <text evidence="6">The sequence shown here is derived from an EMBL/GenBank/DDBJ whole genome shotgun (WGS) entry which is preliminary data.</text>
</comment>
<name>A0ABQ7HXJ5_9MICR</name>
<evidence type="ECO:0000256" key="2">
    <source>
        <dbReference type="ARBA" id="ARBA00022786"/>
    </source>
</evidence>
<keyword evidence="4" id="KW-0547">Nucleotide-binding</keyword>
<sequence>MVSTQSRIKNEIYKLYSKNFEVTLKKSDYTELEVIINGPPDTPFFGGKFKVNIHIPQDYPFKSPSIGFGTKIFHPNIDENSGSVCLDVLNQVWSPLFDLTNVVEIFLPQLLLYPNALDPLNTEAATIYMNDRIKYNTIAKMYVDKYARNTRPSISPKIEESSSLSIESDEVEI</sequence>
<dbReference type="PROSITE" id="PS50127">
    <property type="entry name" value="UBC_2"/>
    <property type="match status" value="1"/>
</dbReference>
<dbReference type="Proteomes" id="UP001516464">
    <property type="component" value="Unassembled WGS sequence"/>
</dbReference>
<evidence type="ECO:0000313" key="7">
    <source>
        <dbReference type="Proteomes" id="UP001516464"/>
    </source>
</evidence>
<dbReference type="InterPro" id="IPR016135">
    <property type="entry name" value="UBQ-conjugating_enzyme/RWD"/>
</dbReference>
<dbReference type="InterPro" id="IPR000608">
    <property type="entry name" value="UBC"/>
</dbReference>
<dbReference type="Gene3D" id="3.10.110.10">
    <property type="entry name" value="Ubiquitin Conjugating Enzyme"/>
    <property type="match status" value="1"/>
</dbReference>
<dbReference type="PANTHER" id="PTHR24068">
    <property type="entry name" value="UBIQUITIN-CONJUGATING ENZYME E2"/>
    <property type="match status" value="1"/>
</dbReference>
<accession>A0ABQ7HXJ5</accession>
<evidence type="ECO:0000256" key="4">
    <source>
        <dbReference type="RuleBase" id="RU362109"/>
    </source>
</evidence>
<evidence type="ECO:0000313" key="6">
    <source>
        <dbReference type="EMBL" id="KAF7682896.1"/>
    </source>
</evidence>
<keyword evidence="4" id="KW-0067">ATP-binding</keyword>
<reference evidence="6 7" key="1">
    <citation type="submission" date="2019-01" db="EMBL/GenBank/DDBJ databases">
        <title>Genomes sequencing and comparative genomics of infectious freshwater microsporidia, Cucumispora dikerogammari and Thelohania contejeani.</title>
        <authorList>
            <person name="Cormier A."/>
            <person name="Giraud I."/>
            <person name="Wattier R."/>
            <person name="Teixeira M."/>
            <person name="Grandjean F."/>
            <person name="Rigaud T."/>
            <person name="Cordaux R."/>
        </authorList>
    </citation>
    <scope>NUCLEOTIDE SEQUENCE [LARGE SCALE GENOMIC DNA]</scope>
    <source>
        <strain evidence="6">T1</strain>
        <tissue evidence="6">Spores</tissue>
    </source>
</reference>
<dbReference type="SMART" id="SM00212">
    <property type="entry name" value="UBCc"/>
    <property type="match status" value="1"/>
</dbReference>
<keyword evidence="7" id="KW-1185">Reference proteome</keyword>
<keyword evidence="1" id="KW-0808">Transferase</keyword>
<proteinExistence type="inferred from homology"/>
<feature type="domain" description="UBC core" evidence="5">
    <location>
        <begin position="3"/>
        <end position="148"/>
    </location>
</feature>
<evidence type="ECO:0000256" key="1">
    <source>
        <dbReference type="ARBA" id="ARBA00022679"/>
    </source>
</evidence>
<comment type="similarity">
    <text evidence="4">Belongs to the ubiquitin-conjugating enzyme family.</text>
</comment>